<dbReference type="PANTHER" id="PTHR13966:SF17">
    <property type="entry name" value="ENDONUCLEASE-RELATED"/>
    <property type="match status" value="1"/>
</dbReference>
<protein>
    <recommendedName>
        <fullName evidence="5">DNA/RNA non-specific endonuclease/pyrophosphatase/phosphodiesterase domain-containing protein</fullName>
    </recommendedName>
</protein>
<dbReference type="GO" id="GO:0004521">
    <property type="term" value="F:RNA endonuclease activity"/>
    <property type="evidence" value="ECO:0007669"/>
    <property type="project" value="TreeGrafter"/>
</dbReference>
<reference evidence="6" key="1">
    <citation type="submission" date="2021-01" db="UniProtKB">
        <authorList>
            <consortium name="EnsemblMetazoa"/>
        </authorList>
    </citation>
    <scope>IDENTIFICATION</scope>
</reference>
<dbReference type="GO" id="GO:0005634">
    <property type="term" value="C:nucleus"/>
    <property type="evidence" value="ECO:0007669"/>
    <property type="project" value="TreeGrafter"/>
</dbReference>
<evidence type="ECO:0000259" key="5">
    <source>
        <dbReference type="Pfam" id="PF01223"/>
    </source>
</evidence>
<feature type="signal peptide" evidence="4">
    <location>
        <begin position="1"/>
        <end position="19"/>
    </location>
</feature>
<dbReference type="GO" id="GO:0006309">
    <property type="term" value="P:apoptotic DNA fragmentation"/>
    <property type="evidence" value="ECO:0007669"/>
    <property type="project" value="TreeGrafter"/>
</dbReference>
<dbReference type="SUPFAM" id="SSF54060">
    <property type="entry name" value="His-Me finger endonucleases"/>
    <property type="match status" value="1"/>
</dbReference>
<evidence type="ECO:0000313" key="6">
    <source>
        <dbReference type="EnsemblMetazoa" id="XP_008213094"/>
    </source>
</evidence>
<evidence type="ECO:0000256" key="1">
    <source>
        <dbReference type="ARBA" id="ARBA00010052"/>
    </source>
</evidence>
<dbReference type="Pfam" id="PF01223">
    <property type="entry name" value="Endonuclease_NS"/>
    <property type="match status" value="1"/>
</dbReference>
<dbReference type="OMA" id="RNVICEP"/>
<gene>
    <name evidence="6" type="primary">103317312</name>
</gene>
<dbReference type="InterPro" id="IPR044929">
    <property type="entry name" value="DNA/RNA_non-sp_Endonuclease_sf"/>
</dbReference>
<dbReference type="InterPro" id="IPR044925">
    <property type="entry name" value="His-Me_finger_sf"/>
</dbReference>
<dbReference type="GO" id="GO:0003676">
    <property type="term" value="F:nucleic acid binding"/>
    <property type="evidence" value="ECO:0007669"/>
    <property type="project" value="InterPro"/>
</dbReference>
<dbReference type="InterPro" id="IPR040255">
    <property type="entry name" value="Non-specific_endonuclease"/>
</dbReference>
<keyword evidence="3" id="KW-0378">Hydrolase</keyword>
<dbReference type="Gene3D" id="3.40.570.10">
    <property type="entry name" value="Extracellular Endonuclease, subunit A"/>
    <property type="match status" value="1"/>
</dbReference>
<sequence length="407" mass="45158">MTASVTGLLLILLLGLVSAQTESWKSCEFDPAKDLNYTQVLYLHPNETSFLFPVTPDKLLLSGDGPVLRVACPSGTISIRDKVTSLSSVLVECMGGKAVRVSGTFFFGPLSDIGCTGVPADAVAQLTDRKTATGKKLCEIGYQVGPLDFVPVVDSIAVGHAPNGGLFPRWVHYGLVNVLQTRPTDSEAVTLKKGELSQDLAYELVYDIGEQRNSFFEDFEDEEIVEKYLPENGTEYFVAAQLISREDLYYEVQQSATAFYELTTPAWQSVANGNWKLVSQAVRELAQQNLADIQVWSGIYLTLYLPNADDKNVYVKLPERLRPAQFLFKYVLDQSNKRGVVFVTVNNPFLTAATPNNVICEPLPSCDLKYPEFADFAKGYTYCCSLKDFKRHAQKLGLPTFQDIETF</sequence>
<name>A0A7M7HFC3_NASVI</name>
<dbReference type="GO" id="GO:0005743">
    <property type="term" value="C:mitochondrial inner membrane"/>
    <property type="evidence" value="ECO:0007669"/>
    <property type="project" value="TreeGrafter"/>
</dbReference>
<accession>A0A7M7HFC3</accession>
<evidence type="ECO:0000313" key="7">
    <source>
        <dbReference type="Proteomes" id="UP000002358"/>
    </source>
</evidence>
<dbReference type="GO" id="GO:0000014">
    <property type="term" value="F:single-stranded DNA endodeoxyribonuclease activity"/>
    <property type="evidence" value="ECO:0007669"/>
    <property type="project" value="TreeGrafter"/>
</dbReference>
<feature type="domain" description="DNA/RNA non-specific endonuclease/pyrophosphatase/phosphodiesterase" evidence="5">
    <location>
        <begin position="243"/>
        <end position="388"/>
    </location>
</feature>
<proteinExistence type="inferred from homology"/>
<keyword evidence="4" id="KW-0732">Signal</keyword>
<keyword evidence="2" id="KW-0540">Nuclease</keyword>
<dbReference type="InterPro" id="IPR001604">
    <property type="entry name" value="Endo_G_ENPP1-like_dom"/>
</dbReference>
<dbReference type="InParanoid" id="A0A7M7HFC3"/>
<keyword evidence="7" id="KW-1185">Reference proteome</keyword>
<evidence type="ECO:0000256" key="3">
    <source>
        <dbReference type="ARBA" id="ARBA00022759"/>
    </source>
</evidence>
<keyword evidence="3" id="KW-0255">Endonuclease</keyword>
<dbReference type="Proteomes" id="UP000002358">
    <property type="component" value="Chromosome 1"/>
</dbReference>
<comment type="similarity">
    <text evidence="1">Belongs to the DNA/RNA non-specific endonuclease family.</text>
</comment>
<dbReference type="PANTHER" id="PTHR13966">
    <property type="entry name" value="ENDONUCLEASE RELATED"/>
    <property type="match status" value="1"/>
</dbReference>
<organism evidence="6 7">
    <name type="scientific">Nasonia vitripennis</name>
    <name type="common">Parasitic wasp</name>
    <dbReference type="NCBI Taxonomy" id="7425"/>
    <lineage>
        <taxon>Eukaryota</taxon>
        <taxon>Metazoa</taxon>
        <taxon>Ecdysozoa</taxon>
        <taxon>Arthropoda</taxon>
        <taxon>Hexapoda</taxon>
        <taxon>Insecta</taxon>
        <taxon>Pterygota</taxon>
        <taxon>Neoptera</taxon>
        <taxon>Endopterygota</taxon>
        <taxon>Hymenoptera</taxon>
        <taxon>Apocrita</taxon>
        <taxon>Proctotrupomorpha</taxon>
        <taxon>Chalcidoidea</taxon>
        <taxon>Pteromalidae</taxon>
        <taxon>Pteromalinae</taxon>
        <taxon>Nasonia</taxon>
    </lineage>
</organism>
<evidence type="ECO:0000256" key="4">
    <source>
        <dbReference type="SAM" id="SignalP"/>
    </source>
</evidence>
<dbReference type="KEGG" id="nvi:103317312"/>
<dbReference type="OrthoDB" id="5960141at2759"/>
<dbReference type="AlphaFoldDB" id="A0A7M7HFC3"/>
<feature type="chain" id="PRO_5029917938" description="DNA/RNA non-specific endonuclease/pyrophosphatase/phosphodiesterase domain-containing protein" evidence="4">
    <location>
        <begin position="20"/>
        <end position="407"/>
    </location>
</feature>
<dbReference type="EnsemblMetazoa" id="XM_008214872">
    <property type="protein sequence ID" value="XP_008213094"/>
    <property type="gene ID" value="LOC103317312"/>
</dbReference>
<evidence type="ECO:0000256" key="2">
    <source>
        <dbReference type="ARBA" id="ARBA00022722"/>
    </source>
</evidence>
<dbReference type="GO" id="GO:0046872">
    <property type="term" value="F:metal ion binding"/>
    <property type="evidence" value="ECO:0007669"/>
    <property type="project" value="InterPro"/>
</dbReference>